<proteinExistence type="predicted"/>
<gene>
    <name evidence="1" type="ORF">QVD17_28196</name>
</gene>
<dbReference type="Proteomes" id="UP001229421">
    <property type="component" value="Unassembled WGS sequence"/>
</dbReference>
<evidence type="ECO:0000313" key="2">
    <source>
        <dbReference type="Proteomes" id="UP001229421"/>
    </source>
</evidence>
<dbReference type="EMBL" id="JAUHHV010000007">
    <property type="protein sequence ID" value="KAK1419040.1"/>
    <property type="molecule type" value="Genomic_DNA"/>
</dbReference>
<protein>
    <submittedName>
        <fullName evidence="1">Uncharacterized protein</fullName>
    </submittedName>
</protein>
<name>A0AAD8NK95_TARER</name>
<comment type="caution">
    <text evidence="1">The sequence shown here is derived from an EMBL/GenBank/DDBJ whole genome shotgun (WGS) entry which is preliminary data.</text>
</comment>
<sequence length="154" mass="17566">MMMQSVWICIYPTRLSLEDIESSDNKKLNDKYDSVQASLIMSKTSPHWIDDSSLEYSIEMKIANNKTLEMKIWTLEVTYVLDLVFIKVTVYPLSSPPSLQRLFESFKLNIYISNSLPSRSISFAKTTTNLQCWISGLMVVESSATTLSNDGFQV</sequence>
<reference evidence="1" key="1">
    <citation type="journal article" date="2023" name="bioRxiv">
        <title>Improved chromosome-level genome assembly for marigold (Tagetes erecta).</title>
        <authorList>
            <person name="Jiang F."/>
            <person name="Yuan L."/>
            <person name="Wang S."/>
            <person name="Wang H."/>
            <person name="Xu D."/>
            <person name="Wang A."/>
            <person name="Fan W."/>
        </authorList>
    </citation>
    <scope>NUCLEOTIDE SEQUENCE</scope>
    <source>
        <strain evidence="1">WSJ</strain>
        <tissue evidence="1">Leaf</tissue>
    </source>
</reference>
<dbReference type="AlphaFoldDB" id="A0AAD8NK95"/>
<evidence type="ECO:0000313" key="1">
    <source>
        <dbReference type="EMBL" id="KAK1419040.1"/>
    </source>
</evidence>
<keyword evidence="2" id="KW-1185">Reference proteome</keyword>
<accession>A0AAD8NK95</accession>
<organism evidence="1 2">
    <name type="scientific">Tagetes erecta</name>
    <name type="common">African marigold</name>
    <dbReference type="NCBI Taxonomy" id="13708"/>
    <lineage>
        <taxon>Eukaryota</taxon>
        <taxon>Viridiplantae</taxon>
        <taxon>Streptophyta</taxon>
        <taxon>Embryophyta</taxon>
        <taxon>Tracheophyta</taxon>
        <taxon>Spermatophyta</taxon>
        <taxon>Magnoliopsida</taxon>
        <taxon>eudicotyledons</taxon>
        <taxon>Gunneridae</taxon>
        <taxon>Pentapetalae</taxon>
        <taxon>asterids</taxon>
        <taxon>campanulids</taxon>
        <taxon>Asterales</taxon>
        <taxon>Asteraceae</taxon>
        <taxon>Asteroideae</taxon>
        <taxon>Heliantheae alliance</taxon>
        <taxon>Tageteae</taxon>
        <taxon>Tagetes</taxon>
    </lineage>
</organism>